<proteinExistence type="predicted"/>
<keyword evidence="2" id="KW-1185">Reference proteome</keyword>
<comment type="caution">
    <text evidence="1">The sequence shown here is derived from an EMBL/GenBank/DDBJ whole genome shotgun (WGS) entry which is preliminary data.</text>
</comment>
<accession>A0A2G2XME9</accession>
<dbReference type="AlphaFoldDB" id="A0A2G2XME9"/>
<reference evidence="1 2" key="1">
    <citation type="journal article" date="2017" name="Genome Biol.">
        <title>New reference genome sequences of hot pepper reveal the massive evolution of plant disease-resistance genes by retroduplication.</title>
        <authorList>
            <person name="Kim S."/>
            <person name="Park J."/>
            <person name="Yeom S.I."/>
            <person name="Kim Y.M."/>
            <person name="Seo E."/>
            <person name="Kim K.T."/>
            <person name="Kim M.S."/>
            <person name="Lee J.M."/>
            <person name="Cheong K."/>
            <person name="Shin H.S."/>
            <person name="Kim S.B."/>
            <person name="Han K."/>
            <person name="Lee J."/>
            <person name="Park M."/>
            <person name="Lee H.A."/>
            <person name="Lee H.Y."/>
            <person name="Lee Y."/>
            <person name="Oh S."/>
            <person name="Lee J.H."/>
            <person name="Choi E."/>
            <person name="Choi E."/>
            <person name="Lee S.E."/>
            <person name="Jeon J."/>
            <person name="Kim H."/>
            <person name="Choi G."/>
            <person name="Song H."/>
            <person name="Lee J."/>
            <person name="Lee S.C."/>
            <person name="Kwon J.K."/>
            <person name="Lee H.Y."/>
            <person name="Koo N."/>
            <person name="Hong Y."/>
            <person name="Kim R.W."/>
            <person name="Kang W.H."/>
            <person name="Huh J.H."/>
            <person name="Kang B.C."/>
            <person name="Yang T.J."/>
            <person name="Lee Y.H."/>
            <person name="Bennetzen J.L."/>
            <person name="Choi D."/>
        </authorList>
    </citation>
    <scope>NUCLEOTIDE SEQUENCE [LARGE SCALE GENOMIC DNA]</scope>
    <source>
        <strain evidence="2">cv. PBC81</strain>
    </source>
</reference>
<evidence type="ECO:0000313" key="2">
    <source>
        <dbReference type="Proteomes" id="UP000224567"/>
    </source>
</evidence>
<evidence type="ECO:0008006" key="3">
    <source>
        <dbReference type="Google" id="ProtNLM"/>
    </source>
</evidence>
<gene>
    <name evidence="1" type="ORF">CQW23_01013</name>
</gene>
<dbReference type="OrthoDB" id="1271389at2759"/>
<sequence length="111" mass="12613">MRRKEHLTSGSDEELSSQHKALTSKTYCFGVELLELVTGKEPHELTSSRNLFDHSPCLLDADIDLLGKGVDDLILQFLELACQCVKFFPNERPTMLEVYDTVKNISQGRRD</sequence>
<organism evidence="1 2">
    <name type="scientific">Capsicum baccatum</name>
    <name type="common">Peruvian pepper</name>
    <dbReference type="NCBI Taxonomy" id="33114"/>
    <lineage>
        <taxon>Eukaryota</taxon>
        <taxon>Viridiplantae</taxon>
        <taxon>Streptophyta</taxon>
        <taxon>Embryophyta</taxon>
        <taxon>Tracheophyta</taxon>
        <taxon>Spermatophyta</taxon>
        <taxon>Magnoliopsida</taxon>
        <taxon>eudicotyledons</taxon>
        <taxon>Gunneridae</taxon>
        <taxon>Pentapetalae</taxon>
        <taxon>asterids</taxon>
        <taxon>lamiids</taxon>
        <taxon>Solanales</taxon>
        <taxon>Solanaceae</taxon>
        <taxon>Solanoideae</taxon>
        <taxon>Capsiceae</taxon>
        <taxon>Capsicum</taxon>
    </lineage>
</organism>
<dbReference type="Gene3D" id="1.10.510.10">
    <property type="entry name" value="Transferase(Phosphotransferase) domain 1"/>
    <property type="match status" value="1"/>
</dbReference>
<dbReference type="SUPFAM" id="SSF56112">
    <property type="entry name" value="Protein kinase-like (PK-like)"/>
    <property type="match status" value="1"/>
</dbReference>
<name>A0A2G2XME9_CAPBA</name>
<dbReference type="EMBL" id="MLFT02000001">
    <property type="protein sequence ID" value="PHT58650.1"/>
    <property type="molecule type" value="Genomic_DNA"/>
</dbReference>
<dbReference type="STRING" id="33114.A0A2G2XME9"/>
<evidence type="ECO:0000313" key="1">
    <source>
        <dbReference type="EMBL" id="PHT58650.1"/>
    </source>
</evidence>
<dbReference type="Proteomes" id="UP000224567">
    <property type="component" value="Unassembled WGS sequence"/>
</dbReference>
<dbReference type="InterPro" id="IPR011009">
    <property type="entry name" value="Kinase-like_dom_sf"/>
</dbReference>
<protein>
    <recommendedName>
        <fullName evidence="3">Protein kinase domain-containing protein</fullName>
    </recommendedName>
</protein>
<reference evidence="2" key="2">
    <citation type="journal article" date="2017" name="J. Anim. Genet.">
        <title>Multiple reference genome sequences of hot pepper reveal the massive evolution of plant disease resistance genes by retroduplication.</title>
        <authorList>
            <person name="Kim S."/>
            <person name="Park J."/>
            <person name="Yeom S.-I."/>
            <person name="Kim Y.-M."/>
            <person name="Seo E."/>
            <person name="Kim K.-T."/>
            <person name="Kim M.-S."/>
            <person name="Lee J.M."/>
            <person name="Cheong K."/>
            <person name="Shin H.-S."/>
            <person name="Kim S.-B."/>
            <person name="Han K."/>
            <person name="Lee J."/>
            <person name="Park M."/>
            <person name="Lee H.-A."/>
            <person name="Lee H.-Y."/>
            <person name="Lee Y."/>
            <person name="Oh S."/>
            <person name="Lee J.H."/>
            <person name="Choi E."/>
            <person name="Choi E."/>
            <person name="Lee S.E."/>
            <person name="Jeon J."/>
            <person name="Kim H."/>
            <person name="Choi G."/>
            <person name="Song H."/>
            <person name="Lee J."/>
            <person name="Lee S.-C."/>
            <person name="Kwon J.-K."/>
            <person name="Lee H.-Y."/>
            <person name="Koo N."/>
            <person name="Hong Y."/>
            <person name="Kim R.W."/>
            <person name="Kang W.-H."/>
            <person name="Huh J.H."/>
            <person name="Kang B.-C."/>
            <person name="Yang T.-J."/>
            <person name="Lee Y.-H."/>
            <person name="Bennetzen J.L."/>
            <person name="Choi D."/>
        </authorList>
    </citation>
    <scope>NUCLEOTIDE SEQUENCE [LARGE SCALE GENOMIC DNA]</scope>
    <source>
        <strain evidence="2">cv. PBC81</strain>
    </source>
</reference>